<dbReference type="RefSeq" id="WP_129303414.1">
    <property type="nucleotide sequence ID" value="NZ_CABIVU010000114.1"/>
</dbReference>
<organism evidence="1 2">
    <name type="scientific">Ligilactobacillus murinus</name>
    <dbReference type="NCBI Taxonomy" id="1622"/>
    <lineage>
        <taxon>Bacteria</taxon>
        <taxon>Bacillati</taxon>
        <taxon>Bacillota</taxon>
        <taxon>Bacilli</taxon>
        <taxon>Lactobacillales</taxon>
        <taxon>Lactobacillaceae</taxon>
        <taxon>Ligilactobacillus</taxon>
    </lineage>
</organism>
<evidence type="ECO:0000313" key="1">
    <source>
        <dbReference type="EMBL" id="RXV60770.1"/>
    </source>
</evidence>
<dbReference type="EMBL" id="QZFR01000163">
    <property type="protein sequence ID" value="RXV60770.1"/>
    <property type="molecule type" value="Genomic_DNA"/>
</dbReference>
<sequence>MTKKEEAIKQVNDLLQQLYESLDNTKAKEAVQLTYNQINRPYKPSQKYKEIPEAIDLLKKDFSKLSLSKENRLTRSQEEIMYKLTKLTRQIFQKGFDRIMYANIWFS</sequence>
<name>A0A4Q1ZXU0_9LACO</name>
<gene>
    <name evidence="1" type="ORF">D6C19_11635</name>
</gene>
<accession>A0A4Q1ZXU0</accession>
<reference evidence="1 2" key="1">
    <citation type="submission" date="2018-09" db="EMBL/GenBank/DDBJ databases">
        <title>Murine metabolic-syndrome-specific gut microbial biobank.</title>
        <authorList>
            <person name="Liu C."/>
        </authorList>
    </citation>
    <scope>NUCLEOTIDE SEQUENCE [LARGE SCALE GENOMIC DNA]</scope>
    <source>
        <strain evidence="1 2">C-30</strain>
    </source>
</reference>
<dbReference type="Proteomes" id="UP000289316">
    <property type="component" value="Unassembled WGS sequence"/>
</dbReference>
<proteinExistence type="predicted"/>
<dbReference type="OrthoDB" id="9887759at2"/>
<dbReference type="AlphaFoldDB" id="A0A4Q1ZXU0"/>
<protein>
    <submittedName>
        <fullName evidence="1">Uncharacterized protein</fullName>
    </submittedName>
</protein>
<evidence type="ECO:0000313" key="2">
    <source>
        <dbReference type="Proteomes" id="UP000289316"/>
    </source>
</evidence>
<comment type="caution">
    <text evidence="1">The sequence shown here is derived from an EMBL/GenBank/DDBJ whole genome shotgun (WGS) entry which is preliminary data.</text>
</comment>